<keyword evidence="4" id="KW-1185">Reference proteome</keyword>
<dbReference type="Gene3D" id="3.30.1520.10">
    <property type="entry name" value="Phox-like domain"/>
    <property type="match status" value="1"/>
</dbReference>
<accession>A0AAU9IYA9</accession>
<gene>
    <name evidence="3" type="ORF">BSTOLATCC_MIC16783</name>
</gene>
<dbReference type="PANTHER" id="PTHR10555:SF170">
    <property type="entry name" value="FI18122P1"/>
    <property type="match status" value="1"/>
</dbReference>
<feature type="region of interest" description="Disordered" evidence="1">
    <location>
        <begin position="82"/>
        <end position="115"/>
    </location>
</feature>
<dbReference type="AlphaFoldDB" id="A0AAU9IYA9"/>
<protein>
    <recommendedName>
        <fullName evidence="2">PX domain-containing protein</fullName>
    </recommendedName>
</protein>
<dbReference type="GO" id="GO:0035091">
    <property type="term" value="F:phosphatidylinositol binding"/>
    <property type="evidence" value="ECO:0007669"/>
    <property type="project" value="InterPro"/>
</dbReference>
<reference evidence="3" key="1">
    <citation type="submission" date="2021-09" db="EMBL/GenBank/DDBJ databases">
        <authorList>
            <consortium name="AG Swart"/>
            <person name="Singh M."/>
            <person name="Singh A."/>
            <person name="Seah K."/>
            <person name="Emmerich C."/>
        </authorList>
    </citation>
    <scope>NUCLEOTIDE SEQUENCE</scope>
    <source>
        <strain evidence="3">ATCC30299</strain>
    </source>
</reference>
<dbReference type="PANTHER" id="PTHR10555">
    <property type="entry name" value="SORTING NEXIN"/>
    <property type="match status" value="1"/>
</dbReference>
<dbReference type="SUPFAM" id="SSF64268">
    <property type="entry name" value="PX domain"/>
    <property type="match status" value="1"/>
</dbReference>
<dbReference type="PROSITE" id="PS50195">
    <property type="entry name" value="PX"/>
    <property type="match status" value="1"/>
</dbReference>
<dbReference type="EMBL" id="CAJZBQ010000016">
    <property type="protein sequence ID" value="CAG9316675.1"/>
    <property type="molecule type" value="Genomic_DNA"/>
</dbReference>
<evidence type="ECO:0000256" key="1">
    <source>
        <dbReference type="SAM" id="MobiDB-lite"/>
    </source>
</evidence>
<dbReference type="GO" id="GO:0005768">
    <property type="term" value="C:endosome"/>
    <property type="evidence" value="ECO:0007669"/>
    <property type="project" value="TreeGrafter"/>
</dbReference>
<comment type="caution">
    <text evidence="3">The sequence shown here is derived from an EMBL/GenBank/DDBJ whole genome shotgun (WGS) entry which is preliminary data.</text>
</comment>
<feature type="domain" description="PX" evidence="2">
    <location>
        <begin position="138"/>
        <end position="247"/>
    </location>
</feature>
<proteinExistence type="predicted"/>
<evidence type="ECO:0000313" key="3">
    <source>
        <dbReference type="EMBL" id="CAG9316675.1"/>
    </source>
</evidence>
<dbReference type="InterPro" id="IPR036871">
    <property type="entry name" value="PX_dom_sf"/>
</dbReference>
<evidence type="ECO:0000259" key="2">
    <source>
        <dbReference type="PROSITE" id="PS50195"/>
    </source>
</evidence>
<sequence length="524" mass="61249">MERNQGKKFQDYLGQTNEALAIILFSGNIENKAKEDILNREIIEKQVPIDDFISFLKQKEISSIENANQLQVLIEEYRNKGLESPPKNCSIEETSKSENPQQLEQSSSLDDYSSVDSSPRKLELLSEVYTVSAQNLPENEISLQDLQISISNSQTDSKLYTLTTLPFEWVVQRKIEDFGWLIRRLTSSFPGSFIPPPLPKNIGKNKEDSLYKIITFLQRFINDVISHPLLKRSPIVMGFLKEDDNEKYKLFKKQIKKLKSPEKVKLMYSTGSDVSCDSSTNNEFCKHLSEYIRNAELIQKSIKKVSEQLENQLGEVVSTVGKLSHYIKELLLIQETLPKNKFQCEVYDSVIHTLEVWQNVDLERIKSIKDHFNTFFKYSYCEILPLKNLIKERDNWLAKYIPKEKKIKEKKEKLWEQGDVMKWWDSSQEVYIDVEKLKNDKDLAFSKMLSKETKSVEKTKNMYGFFNSKLQNETAWFLRNVTIKSCQNFKEYANHEIVAASRTKQEWEELIEKLDKLECEVKAE</sequence>
<evidence type="ECO:0000313" key="4">
    <source>
        <dbReference type="Proteomes" id="UP001162131"/>
    </source>
</evidence>
<dbReference type="SMART" id="SM00312">
    <property type="entry name" value="PX"/>
    <property type="match status" value="1"/>
</dbReference>
<name>A0AAU9IYA9_9CILI</name>
<dbReference type="Proteomes" id="UP001162131">
    <property type="component" value="Unassembled WGS sequence"/>
</dbReference>
<organism evidence="3 4">
    <name type="scientific">Blepharisma stoltei</name>
    <dbReference type="NCBI Taxonomy" id="1481888"/>
    <lineage>
        <taxon>Eukaryota</taxon>
        <taxon>Sar</taxon>
        <taxon>Alveolata</taxon>
        <taxon>Ciliophora</taxon>
        <taxon>Postciliodesmatophora</taxon>
        <taxon>Heterotrichea</taxon>
        <taxon>Heterotrichida</taxon>
        <taxon>Blepharismidae</taxon>
        <taxon>Blepharisma</taxon>
    </lineage>
</organism>
<dbReference type="Pfam" id="PF00787">
    <property type="entry name" value="PX"/>
    <property type="match status" value="1"/>
</dbReference>
<feature type="compositionally biased region" description="Low complexity" evidence="1">
    <location>
        <begin position="106"/>
        <end position="115"/>
    </location>
</feature>
<dbReference type="InterPro" id="IPR001683">
    <property type="entry name" value="PX_dom"/>
</dbReference>